<dbReference type="Gene3D" id="3.90.1570.50">
    <property type="match status" value="1"/>
</dbReference>
<feature type="transmembrane region" description="Helical" evidence="12">
    <location>
        <begin position="343"/>
        <end position="362"/>
    </location>
</feature>
<organism evidence="14 15">
    <name type="scientific">Mycoplasma wenyonii</name>
    <dbReference type="NCBI Taxonomy" id="65123"/>
    <lineage>
        <taxon>Bacteria</taxon>
        <taxon>Bacillati</taxon>
        <taxon>Mycoplasmatota</taxon>
        <taxon>Mollicutes</taxon>
        <taxon>Mycoplasmataceae</taxon>
        <taxon>Mycoplasma</taxon>
    </lineage>
</organism>
<dbReference type="InterPro" id="IPR007409">
    <property type="entry name" value="Restrct_endonuc_type1_HsdR_N"/>
</dbReference>
<dbReference type="CDD" id="cd22332">
    <property type="entry name" value="HsdR_N"/>
    <property type="match status" value="1"/>
</dbReference>
<dbReference type="PANTHER" id="PTHR30195:SF16">
    <property type="entry name" value="TYPE I RESTRICTION ENZYME ENDONUCLEASE SUBUNIT"/>
    <property type="match status" value="1"/>
</dbReference>
<protein>
    <recommendedName>
        <fullName evidence="3">type I site-specific deoxyribonuclease</fullName>
        <ecNumber evidence="3">3.1.21.3</ecNumber>
    </recommendedName>
</protein>
<feature type="domain" description="Restriction endonuclease type I HsdR N-terminal" evidence="13">
    <location>
        <begin position="27"/>
        <end position="221"/>
    </location>
</feature>
<keyword evidence="12" id="KW-1133">Transmembrane helix</keyword>
<evidence type="ECO:0000313" key="15">
    <source>
        <dbReference type="Proteomes" id="UP000249762"/>
    </source>
</evidence>
<dbReference type="Pfam" id="PF04313">
    <property type="entry name" value="HSDR_N"/>
    <property type="match status" value="1"/>
</dbReference>
<dbReference type="Proteomes" id="UP000249762">
    <property type="component" value="Unassembled WGS sequence"/>
</dbReference>
<evidence type="ECO:0000256" key="3">
    <source>
        <dbReference type="ARBA" id="ARBA00012654"/>
    </source>
</evidence>
<evidence type="ECO:0000256" key="8">
    <source>
        <dbReference type="ARBA" id="ARBA00022801"/>
    </source>
</evidence>
<evidence type="ECO:0000256" key="4">
    <source>
        <dbReference type="ARBA" id="ARBA00022722"/>
    </source>
</evidence>
<proteinExistence type="inferred from homology"/>
<dbReference type="EMBL" id="QKVO01000020">
    <property type="protein sequence ID" value="RAO94802.1"/>
    <property type="molecule type" value="Genomic_DNA"/>
</dbReference>
<keyword evidence="10" id="KW-0238">DNA-binding</keyword>
<reference evidence="15" key="1">
    <citation type="submission" date="2018-06" db="EMBL/GenBank/DDBJ databases">
        <authorList>
            <person name="Martinez Ocampo F."/>
            <person name="Quiroz Castaneda R.E."/>
            <person name="Rojas Lopez X."/>
        </authorList>
    </citation>
    <scope>NUCLEOTIDE SEQUENCE [LARGE SCALE GENOMIC DNA]</scope>
    <source>
        <strain evidence="15">INIFAP02</strain>
    </source>
</reference>
<dbReference type="PANTHER" id="PTHR30195">
    <property type="entry name" value="TYPE I SITE-SPECIFIC DEOXYRIBONUCLEASE PROTEIN SUBUNIT M AND R"/>
    <property type="match status" value="1"/>
</dbReference>
<dbReference type="OrthoDB" id="9758243at2"/>
<comment type="caution">
    <text evidence="14">The sequence shown here is derived from an EMBL/GenBank/DDBJ whole genome shotgun (WGS) entry which is preliminary data.</text>
</comment>
<dbReference type="EC" id="3.1.21.3" evidence="3"/>
<keyword evidence="4" id="KW-0540">Nuclease</keyword>
<keyword evidence="9" id="KW-0067">ATP-binding</keyword>
<dbReference type="GO" id="GO:0009307">
    <property type="term" value="P:DNA restriction-modification system"/>
    <property type="evidence" value="ECO:0007669"/>
    <property type="project" value="UniProtKB-KW"/>
</dbReference>
<evidence type="ECO:0000256" key="11">
    <source>
        <dbReference type="SAM" id="MobiDB-lite"/>
    </source>
</evidence>
<evidence type="ECO:0000256" key="12">
    <source>
        <dbReference type="SAM" id="Phobius"/>
    </source>
</evidence>
<dbReference type="RefSeq" id="WP_112665865.1">
    <property type="nucleotide sequence ID" value="NZ_QKVO01000020.1"/>
</dbReference>
<evidence type="ECO:0000313" key="14">
    <source>
        <dbReference type="EMBL" id="RAO94802.1"/>
    </source>
</evidence>
<dbReference type="GO" id="GO:0003677">
    <property type="term" value="F:DNA binding"/>
    <property type="evidence" value="ECO:0007669"/>
    <property type="project" value="UniProtKB-KW"/>
</dbReference>
<gene>
    <name evidence="14" type="ORF">DNK47_03105</name>
</gene>
<feature type="transmembrane region" description="Helical" evidence="12">
    <location>
        <begin position="319"/>
        <end position="337"/>
    </location>
</feature>
<comment type="similarity">
    <text evidence="2">Belongs to the HsdR family.</text>
</comment>
<keyword evidence="12" id="KW-0812">Transmembrane</keyword>
<evidence type="ECO:0000256" key="6">
    <source>
        <dbReference type="ARBA" id="ARBA00022747"/>
    </source>
</evidence>
<dbReference type="InterPro" id="IPR051268">
    <property type="entry name" value="Type-I_R_enzyme_R_subunit"/>
</dbReference>
<comment type="catalytic activity">
    <reaction evidence="1">
        <text>Endonucleolytic cleavage of DNA to give random double-stranded fragments with terminal 5'-phosphates, ATP is simultaneously hydrolyzed.</text>
        <dbReference type="EC" id="3.1.21.3"/>
    </reaction>
</comment>
<evidence type="ECO:0000256" key="1">
    <source>
        <dbReference type="ARBA" id="ARBA00000851"/>
    </source>
</evidence>
<sequence>MGRSQGSETFWREKETVNSRTKSERQRSEADWEKWFIRRLGEIGWVFRSDLKNEKGQTSEERLSSCLLKQLRRLCIKHNNLSDSFEFTKKEKIYLLQELNSVRDRDLSKPIELDISRYRTAKPLKIPLIDLENIDNNRFWLASQVKERKREFTHVYDLVLLINGIPLVCIELKKATISANEALEQLRNYEEDRLRCKPLSIFNNFQLFIALNFQRFYCLKRKELLKVNMEDKKAREHNYIYLVWLDEQIRELFKRSWVLKQIFREESISQKQRYYTSVAQPVRALKRTRTYSIDKTREINLSASETFRHLEDPSVKTKVQVHTILVALFLLAVFLLINFLSRWAWWTVVFGFLFTLVTFFGWRKWVGK</sequence>
<feature type="region of interest" description="Disordered" evidence="11">
    <location>
        <begin position="1"/>
        <end position="24"/>
    </location>
</feature>
<name>A0A328PJ20_9MOLU</name>
<dbReference type="GO" id="GO:0005524">
    <property type="term" value="F:ATP binding"/>
    <property type="evidence" value="ECO:0007669"/>
    <property type="project" value="UniProtKB-KW"/>
</dbReference>
<keyword evidence="6" id="KW-0680">Restriction system</keyword>
<evidence type="ECO:0000256" key="2">
    <source>
        <dbReference type="ARBA" id="ARBA00008598"/>
    </source>
</evidence>
<dbReference type="GO" id="GO:0009035">
    <property type="term" value="F:type I site-specific deoxyribonuclease activity"/>
    <property type="evidence" value="ECO:0007669"/>
    <property type="project" value="UniProtKB-EC"/>
</dbReference>
<keyword evidence="5" id="KW-0547">Nucleotide-binding</keyword>
<keyword evidence="8" id="KW-0378">Hydrolase</keyword>
<keyword evidence="12" id="KW-0472">Membrane</keyword>
<keyword evidence="15" id="KW-1185">Reference proteome</keyword>
<accession>A0A328PJ20</accession>
<feature type="compositionally biased region" description="Basic and acidic residues" evidence="11">
    <location>
        <begin position="10"/>
        <end position="24"/>
    </location>
</feature>
<evidence type="ECO:0000259" key="13">
    <source>
        <dbReference type="Pfam" id="PF04313"/>
    </source>
</evidence>
<evidence type="ECO:0000256" key="9">
    <source>
        <dbReference type="ARBA" id="ARBA00022840"/>
    </source>
</evidence>
<dbReference type="AlphaFoldDB" id="A0A328PJ20"/>
<keyword evidence="7" id="KW-0255">Endonuclease</keyword>
<evidence type="ECO:0000256" key="5">
    <source>
        <dbReference type="ARBA" id="ARBA00022741"/>
    </source>
</evidence>
<evidence type="ECO:0000256" key="10">
    <source>
        <dbReference type="ARBA" id="ARBA00023125"/>
    </source>
</evidence>
<evidence type="ECO:0000256" key="7">
    <source>
        <dbReference type="ARBA" id="ARBA00022759"/>
    </source>
</evidence>